<dbReference type="InterPro" id="IPR001296">
    <property type="entry name" value="Glyco_trans_1"/>
</dbReference>
<evidence type="ECO:0000256" key="2">
    <source>
        <dbReference type="ARBA" id="ARBA00022676"/>
    </source>
</evidence>
<proteinExistence type="predicted"/>
<dbReference type="PANTHER" id="PTHR45947:SF3">
    <property type="entry name" value="SULFOQUINOVOSYL TRANSFERASE SQD2"/>
    <property type="match status" value="1"/>
</dbReference>
<organism evidence="6 7">
    <name type="scientific">Agromyces ramosus</name>
    <dbReference type="NCBI Taxonomy" id="33879"/>
    <lineage>
        <taxon>Bacteria</taxon>
        <taxon>Bacillati</taxon>
        <taxon>Actinomycetota</taxon>
        <taxon>Actinomycetes</taxon>
        <taxon>Micrococcales</taxon>
        <taxon>Microbacteriaceae</taxon>
        <taxon>Agromyces</taxon>
    </lineage>
</organism>
<sequence>MRIAVINNFYPPRPGGSAHLAQHLARAYAAAGHEVLVLTATYADAPLDEVSRGVRIVRVPAWTLPKTRFAANFDIGFTSSPKAKTRVFSLLDEFAPDVVHQHGQFFDLTWLSGWWARKRGVPTLLSIHTRLESPLSRFNSFVYATADRMLVVPMMRIHRPKVVVMDILMDRYIEKRYRRVISGKVAIPVGIDPEVLRGGSAEVAFRKLGFDDRPIILSIGHVIPQRSRIALVRALPKVLARVPDAAVVVIGGVYHDEFLQIAEQLGVRDAVFVLGAQPQTAIPDFLAAADVEVHELEGGGFGTASLEALAVGIPVVAAIEPDNFLDIVVEDGRELYITPPIDEANPKADPDALAEVLIGILQSPDAARSAVGANAMRLVDEHFAIEAVARRHLQVLADMAATRPVRSPASGS</sequence>
<reference evidence="6 7" key="1">
    <citation type="submission" date="2023-07" db="EMBL/GenBank/DDBJ databases">
        <title>Comparative genomics of wheat-associated soil bacteria to identify genetic determinants of phenazine resistance.</title>
        <authorList>
            <person name="Mouncey N."/>
        </authorList>
    </citation>
    <scope>NUCLEOTIDE SEQUENCE [LARGE SCALE GENOMIC DNA]</scope>
    <source>
        <strain evidence="6 7">V3I3</strain>
    </source>
</reference>
<dbReference type="Pfam" id="PF13579">
    <property type="entry name" value="Glyco_trans_4_4"/>
    <property type="match status" value="1"/>
</dbReference>
<evidence type="ECO:0000313" key="7">
    <source>
        <dbReference type="Proteomes" id="UP001239083"/>
    </source>
</evidence>
<keyword evidence="7" id="KW-1185">Reference proteome</keyword>
<keyword evidence="2" id="KW-0328">Glycosyltransferase</keyword>
<dbReference type="Proteomes" id="UP001239083">
    <property type="component" value="Unassembled WGS sequence"/>
</dbReference>
<evidence type="ECO:0000259" key="5">
    <source>
        <dbReference type="Pfam" id="PF13579"/>
    </source>
</evidence>
<keyword evidence="3" id="KW-0808">Transferase</keyword>
<protein>
    <recommendedName>
        <fullName evidence="1">D-inositol 3-phosphate glycosyltransferase</fullName>
    </recommendedName>
</protein>
<feature type="domain" description="Glycosyltransferase subfamily 4-like N-terminal" evidence="5">
    <location>
        <begin position="15"/>
        <end position="149"/>
    </location>
</feature>
<dbReference type="CDD" id="cd03801">
    <property type="entry name" value="GT4_PimA-like"/>
    <property type="match status" value="1"/>
</dbReference>
<dbReference type="SUPFAM" id="SSF53756">
    <property type="entry name" value="UDP-Glycosyltransferase/glycogen phosphorylase"/>
    <property type="match status" value="1"/>
</dbReference>
<dbReference type="Gene3D" id="3.40.50.2000">
    <property type="entry name" value="Glycogen Phosphorylase B"/>
    <property type="match status" value="2"/>
</dbReference>
<dbReference type="Pfam" id="PF00534">
    <property type="entry name" value="Glycos_transf_1"/>
    <property type="match status" value="1"/>
</dbReference>
<dbReference type="PANTHER" id="PTHR45947">
    <property type="entry name" value="SULFOQUINOVOSYL TRANSFERASE SQD2"/>
    <property type="match status" value="1"/>
</dbReference>
<dbReference type="InterPro" id="IPR050194">
    <property type="entry name" value="Glycosyltransferase_grp1"/>
</dbReference>
<evidence type="ECO:0000256" key="3">
    <source>
        <dbReference type="ARBA" id="ARBA00022679"/>
    </source>
</evidence>
<evidence type="ECO:0000256" key="1">
    <source>
        <dbReference type="ARBA" id="ARBA00021292"/>
    </source>
</evidence>
<name>A0ABU0RC99_9MICO</name>
<dbReference type="InterPro" id="IPR028098">
    <property type="entry name" value="Glyco_trans_4-like_N"/>
</dbReference>
<comment type="caution">
    <text evidence="6">The sequence shown here is derived from an EMBL/GenBank/DDBJ whole genome shotgun (WGS) entry which is preliminary data.</text>
</comment>
<dbReference type="RefSeq" id="WP_307043459.1">
    <property type="nucleotide sequence ID" value="NZ_JAUSYY010000001.1"/>
</dbReference>
<feature type="domain" description="Glycosyl transferase family 1" evidence="4">
    <location>
        <begin position="204"/>
        <end position="364"/>
    </location>
</feature>
<gene>
    <name evidence="6" type="ORF">QFZ26_002962</name>
</gene>
<accession>A0ABU0RC99</accession>
<evidence type="ECO:0000259" key="4">
    <source>
        <dbReference type="Pfam" id="PF00534"/>
    </source>
</evidence>
<evidence type="ECO:0000313" key="6">
    <source>
        <dbReference type="EMBL" id="MDQ0895407.1"/>
    </source>
</evidence>
<dbReference type="EMBL" id="JAUSYY010000001">
    <property type="protein sequence ID" value="MDQ0895407.1"/>
    <property type="molecule type" value="Genomic_DNA"/>
</dbReference>